<keyword evidence="5" id="KW-0539">Nucleus</keyword>
<dbReference type="Pfam" id="PF02365">
    <property type="entry name" value="NAM"/>
    <property type="match status" value="1"/>
</dbReference>
<dbReference type="SUPFAM" id="SSF101941">
    <property type="entry name" value="NAC domain"/>
    <property type="match status" value="1"/>
</dbReference>
<organism evidence="7 8">
    <name type="scientific">Setaria viridis</name>
    <name type="common">Green bristlegrass</name>
    <name type="synonym">Setaria italica subsp. viridis</name>
    <dbReference type="NCBI Taxonomy" id="4556"/>
    <lineage>
        <taxon>Eukaryota</taxon>
        <taxon>Viridiplantae</taxon>
        <taxon>Streptophyta</taxon>
        <taxon>Embryophyta</taxon>
        <taxon>Tracheophyta</taxon>
        <taxon>Spermatophyta</taxon>
        <taxon>Magnoliopsida</taxon>
        <taxon>Liliopsida</taxon>
        <taxon>Poales</taxon>
        <taxon>Poaceae</taxon>
        <taxon>PACMAD clade</taxon>
        <taxon>Panicoideae</taxon>
        <taxon>Panicodae</taxon>
        <taxon>Paniceae</taxon>
        <taxon>Cenchrinae</taxon>
        <taxon>Setaria</taxon>
    </lineage>
</organism>
<dbReference type="GO" id="GO:1901002">
    <property type="term" value="P:positive regulation of response to salt stress"/>
    <property type="evidence" value="ECO:0007669"/>
    <property type="project" value="UniProtKB-ARBA"/>
</dbReference>
<dbReference type="GO" id="GO:0003677">
    <property type="term" value="F:DNA binding"/>
    <property type="evidence" value="ECO:0007669"/>
    <property type="project" value="UniProtKB-KW"/>
</dbReference>
<evidence type="ECO:0000259" key="6">
    <source>
        <dbReference type="PROSITE" id="PS51005"/>
    </source>
</evidence>
<dbReference type="PANTHER" id="PTHR31719">
    <property type="entry name" value="NAC TRANSCRIPTION FACTOR 56"/>
    <property type="match status" value="1"/>
</dbReference>
<dbReference type="InterPro" id="IPR036093">
    <property type="entry name" value="NAC_dom_sf"/>
</dbReference>
<dbReference type="FunFam" id="2.170.150.80:FF:000004">
    <property type="entry name" value="NAC transcription factor"/>
    <property type="match status" value="1"/>
</dbReference>
<dbReference type="Gene3D" id="2.170.150.80">
    <property type="entry name" value="NAC domain"/>
    <property type="match status" value="1"/>
</dbReference>
<keyword evidence="8" id="KW-1185">Reference proteome</keyword>
<keyword evidence="2" id="KW-0805">Transcription regulation</keyword>
<evidence type="ECO:0000256" key="5">
    <source>
        <dbReference type="ARBA" id="ARBA00023242"/>
    </source>
</evidence>
<dbReference type="Gramene" id="TKW31210">
    <property type="protein sequence ID" value="TKW31210"/>
    <property type="gene ID" value="SEVIR_2G090100v2"/>
</dbReference>
<dbReference type="GO" id="GO:0006355">
    <property type="term" value="P:regulation of DNA-templated transcription"/>
    <property type="evidence" value="ECO:0007669"/>
    <property type="project" value="InterPro"/>
</dbReference>
<gene>
    <name evidence="7" type="ORF">SEVIR_2G090100v2</name>
</gene>
<dbReference type="Proteomes" id="UP000298652">
    <property type="component" value="Chromosome 2"/>
</dbReference>
<keyword evidence="3" id="KW-0238">DNA-binding</keyword>
<evidence type="ECO:0000256" key="1">
    <source>
        <dbReference type="ARBA" id="ARBA00004123"/>
    </source>
</evidence>
<evidence type="ECO:0000313" key="8">
    <source>
        <dbReference type="Proteomes" id="UP000298652"/>
    </source>
</evidence>
<dbReference type="GO" id="GO:0005634">
    <property type="term" value="C:nucleus"/>
    <property type="evidence" value="ECO:0007669"/>
    <property type="project" value="UniProtKB-SubCell"/>
</dbReference>
<dbReference type="OMA" id="HSPPRTC"/>
<evidence type="ECO:0000256" key="3">
    <source>
        <dbReference type="ARBA" id="ARBA00023125"/>
    </source>
</evidence>
<accession>A0A4U6VNA4</accession>
<dbReference type="AlphaFoldDB" id="A0A4U6VNA4"/>
<dbReference type="PROSITE" id="PS51005">
    <property type="entry name" value="NAC"/>
    <property type="match status" value="1"/>
</dbReference>
<name>A0A4U6VNA4_SETVI</name>
<evidence type="ECO:0000313" key="7">
    <source>
        <dbReference type="EMBL" id="TKW31210.1"/>
    </source>
</evidence>
<keyword evidence="4" id="KW-0804">Transcription</keyword>
<reference evidence="7" key="1">
    <citation type="submission" date="2019-03" db="EMBL/GenBank/DDBJ databases">
        <title>WGS assembly of Setaria viridis.</title>
        <authorList>
            <person name="Huang P."/>
            <person name="Jenkins J."/>
            <person name="Grimwood J."/>
            <person name="Barry K."/>
            <person name="Healey A."/>
            <person name="Mamidi S."/>
            <person name="Sreedasyam A."/>
            <person name="Shu S."/>
            <person name="Feldman M."/>
            <person name="Wu J."/>
            <person name="Yu Y."/>
            <person name="Chen C."/>
            <person name="Johnson J."/>
            <person name="Rokhsar D."/>
            <person name="Baxter I."/>
            <person name="Schmutz J."/>
            <person name="Brutnell T."/>
            <person name="Kellogg E."/>
        </authorList>
    </citation>
    <scope>NUCLEOTIDE SEQUENCE [LARGE SCALE GENOMIC DNA]</scope>
</reference>
<comment type="subcellular location">
    <subcellularLocation>
        <location evidence="1">Nucleus</location>
    </subcellularLocation>
</comment>
<sequence length="278" mass="30944">MVVPAHRRDAEAELNLPPGFRFHPTDEELVAHYLCARAAGRAPPVPIIAEVDLYRFDPWELPERALFGRREWYFFTPRDRKYPNGSRPNRAAGTGYWKATGADKPVEHAGRTAGIKKALVFYHGKPPRGVKTEWIMHEYRLAGAGAKKPGKDGSLRLDDWVLCRLYHKKNEYEKMQGHKEKVVEAEASLTDTRTPESEIDDDAFPAFDDMAPAPAPTTAPAPAGAVQPKEEVQDFGSLGGDDWLAGINLDDLQMDADFNMLVSPVAPKADQDGGFPFF</sequence>
<dbReference type="InterPro" id="IPR003441">
    <property type="entry name" value="NAC-dom"/>
</dbReference>
<proteinExistence type="predicted"/>
<feature type="domain" description="NAC" evidence="6">
    <location>
        <begin position="16"/>
        <end position="168"/>
    </location>
</feature>
<evidence type="ECO:0000256" key="4">
    <source>
        <dbReference type="ARBA" id="ARBA00023163"/>
    </source>
</evidence>
<protein>
    <recommendedName>
        <fullName evidence="6">NAC domain-containing protein</fullName>
    </recommendedName>
</protein>
<dbReference type="EMBL" id="CM016553">
    <property type="protein sequence ID" value="TKW31210.1"/>
    <property type="molecule type" value="Genomic_DNA"/>
</dbReference>
<evidence type="ECO:0000256" key="2">
    <source>
        <dbReference type="ARBA" id="ARBA00023015"/>
    </source>
</evidence>
<dbReference type="PANTHER" id="PTHR31719:SF80">
    <property type="entry name" value="NAC DOMAIN-CONTAINING PROTEIN 67"/>
    <property type="match status" value="1"/>
</dbReference>